<keyword evidence="2" id="KW-1185">Reference proteome</keyword>
<sequence>MARAAGIIACCAALFAGTSARADLAIEQAGFDAPTTHYAHAVLGDGVEYGALVLRLTDGQRVTLRFAPGTRVFEDIAPRLWDVTGDGAPEAIVVETDPARGAQLSVYGLRPDGGAAKLAATPHIGQPNRWLAPVAAADLDGDGRIEIAYVDRPHLAKRLRIWRFDGGTLRHVIDHDGLTNHKIGWDFIPGGLRDCDDGPELITADAGWQNVMATRFDGRSVSTRALAPYAGPESLAAALRCD</sequence>
<proteinExistence type="predicted"/>
<organism evidence="1 2">
    <name type="scientific">Lutimaribacter degradans</name>
    <dbReference type="NCBI Taxonomy" id="2945989"/>
    <lineage>
        <taxon>Bacteria</taxon>
        <taxon>Pseudomonadati</taxon>
        <taxon>Pseudomonadota</taxon>
        <taxon>Alphaproteobacteria</taxon>
        <taxon>Rhodobacterales</taxon>
        <taxon>Roseobacteraceae</taxon>
        <taxon>Lutimaribacter</taxon>
    </lineage>
</organism>
<evidence type="ECO:0000313" key="1">
    <source>
        <dbReference type="EMBL" id="MCM2560806.1"/>
    </source>
</evidence>
<dbReference type="Proteomes" id="UP001203036">
    <property type="component" value="Unassembled WGS sequence"/>
</dbReference>
<gene>
    <name evidence="1" type="ORF">M8744_01490</name>
</gene>
<comment type="caution">
    <text evidence="1">The sequence shown here is derived from an EMBL/GenBank/DDBJ whole genome shotgun (WGS) entry which is preliminary data.</text>
</comment>
<evidence type="ECO:0000313" key="2">
    <source>
        <dbReference type="Proteomes" id="UP001203036"/>
    </source>
</evidence>
<accession>A0ACC5ZRZ0</accession>
<protein>
    <submittedName>
        <fullName evidence="1">VCBS repeat-containing protein</fullName>
    </submittedName>
</protein>
<dbReference type="EMBL" id="JAMQGO010000001">
    <property type="protein sequence ID" value="MCM2560806.1"/>
    <property type="molecule type" value="Genomic_DNA"/>
</dbReference>
<reference evidence="1" key="1">
    <citation type="submission" date="2022-06" db="EMBL/GenBank/DDBJ databases">
        <title>Lutimaribacter sp. EGI FJ00013, a novel bacterium isolated from a salt lake sediment enrichment.</title>
        <authorList>
            <person name="Gao L."/>
            <person name="Fang B.-Z."/>
            <person name="Li W.-J."/>
        </authorList>
    </citation>
    <scope>NUCLEOTIDE SEQUENCE</scope>
    <source>
        <strain evidence="1">EGI FJ00013</strain>
    </source>
</reference>
<name>A0ACC5ZRZ0_9RHOB</name>